<proteinExistence type="predicted"/>
<gene>
    <name evidence="2" type="ORF">GCM10009639_54820</name>
</gene>
<feature type="transmembrane region" description="Helical" evidence="1">
    <location>
        <begin position="52"/>
        <end position="68"/>
    </location>
</feature>
<evidence type="ECO:0000313" key="3">
    <source>
        <dbReference type="Proteomes" id="UP001499863"/>
    </source>
</evidence>
<dbReference type="RefSeq" id="WP_344341714.1">
    <property type="nucleotide sequence ID" value="NZ_BAAAKJ010000314.1"/>
</dbReference>
<protein>
    <recommendedName>
        <fullName evidence="4">DUF3618 domain-containing protein</fullName>
    </recommendedName>
</protein>
<keyword evidence="1" id="KW-0812">Transmembrane</keyword>
<keyword evidence="1" id="KW-0472">Membrane</keyword>
<sequence>MSTVGSHGSDAPAGDVVTRAWRHAGHLVVQKTPDAVRDKAASASSRARTNRVPLLAIAVALAVFPLLRRNRRNK</sequence>
<reference evidence="3" key="1">
    <citation type="journal article" date="2019" name="Int. J. Syst. Evol. Microbiol.">
        <title>The Global Catalogue of Microorganisms (GCM) 10K type strain sequencing project: providing services to taxonomists for standard genome sequencing and annotation.</title>
        <authorList>
            <consortium name="The Broad Institute Genomics Platform"/>
            <consortium name="The Broad Institute Genome Sequencing Center for Infectious Disease"/>
            <person name="Wu L."/>
            <person name="Ma J."/>
        </authorList>
    </citation>
    <scope>NUCLEOTIDE SEQUENCE [LARGE SCALE GENOMIC DNA]</scope>
    <source>
        <strain evidence="3">JCM 12393</strain>
    </source>
</reference>
<organism evidence="2 3">
    <name type="scientific">Kitasatospora putterlickiae</name>
    <dbReference type="NCBI Taxonomy" id="221725"/>
    <lineage>
        <taxon>Bacteria</taxon>
        <taxon>Bacillati</taxon>
        <taxon>Actinomycetota</taxon>
        <taxon>Actinomycetes</taxon>
        <taxon>Kitasatosporales</taxon>
        <taxon>Streptomycetaceae</taxon>
        <taxon>Kitasatospora</taxon>
    </lineage>
</organism>
<evidence type="ECO:0000313" key="2">
    <source>
        <dbReference type="EMBL" id="GAA1406712.1"/>
    </source>
</evidence>
<dbReference type="Proteomes" id="UP001499863">
    <property type="component" value="Unassembled WGS sequence"/>
</dbReference>
<comment type="caution">
    <text evidence="2">The sequence shown here is derived from an EMBL/GenBank/DDBJ whole genome shotgun (WGS) entry which is preliminary data.</text>
</comment>
<accession>A0ABP4J649</accession>
<name>A0ABP4J649_9ACTN</name>
<evidence type="ECO:0000256" key="1">
    <source>
        <dbReference type="SAM" id="Phobius"/>
    </source>
</evidence>
<evidence type="ECO:0008006" key="4">
    <source>
        <dbReference type="Google" id="ProtNLM"/>
    </source>
</evidence>
<dbReference type="EMBL" id="BAAAKJ010000314">
    <property type="protein sequence ID" value="GAA1406712.1"/>
    <property type="molecule type" value="Genomic_DNA"/>
</dbReference>
<keyword evidence="3" id="KW-1185">Reference proteome</keyword>
<keyword evidence="1" id="KW-1133">Transmembrane helix</keyword>